<dbReference type="SMART" id="SM00638">
    <property type="entry name" value="LPD_N"/>
    <property type="match status" value="2"/>
</dbReference>
<dbReference type="Pfam" id="PF00094">
    <property type="entry name" value="VWD"/>
    <property type="match status" value="2"/>
</dbReference>
<feature type="chain" id="PRO_5012330623" description="Vitellogenin" evidence="10">
    <location>
        <begin position="17"/>
        <end position="3489"/>
    </location>
</feature>
<comment type="function">
    <text evidence="7">Precursor of the egg-yolk proteins that are sources of nutrients during embryonic development.</text>
</comment>
<dbReference type="SMART" id="SM01169">
    <property type="entry name" value="DUF1943"/>
    <property type="match status" value="2"/>
</dbReference>
<dbReference type="OrthoDB" id="160294at2759"/>
<organism evidence="13 14">
    <name type="scientific">Trichomalopsis sarcophagae</name>
    <dbReference type="NCBI Taxonomy" id="543379"/>
    <lineage>
        <taxon>Eukaryota</taxon>
        <taxon>Metazoa</taxon>
        <taxon>Ecdysozoa</taxon>
        <taxon>Arthropoda</taxon>
        <taxon>Hexapoda</taxon>
        <taxon>Insecta</taxon>
        <taxon>Pterygota</taxon>
        <taxon>Neoptera</taxon>
        <taxon>Endopterygota</taxon>
        <taxon>Hymenoptera</taxon>
        <taxon>Apocrita</taxon>
        <taxon>Proctotrupomorpha</taxon>
        <taxon>Chalcidoidea</taxon>
        <taxon>Pteromalidae</taxon>
        <taxon>Pteromalinae</taxon>
        <taxon>Trichomalopsis</taxon>
    </lineage>
</organism>
<feature type="domain" description="VWFD" evidence="12">
    <location>
        <begin position="1379"/>
        <end position="1572"/>
    </location>
</feature>
<evidence type="ECO:0000256" key="9">
    <source>
        <dbReference type="SAM" id="MobiDB-lite"/>
    </source>
</evidence>
<evidence type="ECO:0000256" key="8">
    <source>
        <dbReference type="PROSITE-ProRule" id="PRU00557"/>
    </source>
</evidence>
<dbReference type="PANTHER" id="PTHR23345:SF15">
    <property type="entry name" value="VITELLOGENIN 1-RELATED"/>
    <property type="match status" value="1"/>
</dbReference>
<feature type="compositionally biased region" description="Polar residues" evidence="9">
    <location>
        <begin position="3366"/>
        <end position="3376"/>
    </location>
</feature>
<dbReference type="FunFam" id="1.25.10.20:FF:000003">
    <property type="entry name" value="Vitellogenin C"/>
    <property type="match status" value="2"/>
</dbReference>
<dbReference type="PANTHER" id="PTHR23345">
    <property type="entry name" value="VITELLOGENIN-RELATED"/>
    <property type="match status" value="1"/>
</dbReference>
<dbReference type="InterPro" id="IPR050733">
    <property type="entry name" value="Vitellogenin/Apolipophorin"/>
</dbReference>
<keyword evidence="14" id="KW-1185">Reference proteome</keyword>
<dbReference type="PROSITE" id="PS51233">
    <property type="entry name" value="VWFD"/>
    <property type="match status" value="2"/>
</dbReference>
<keyword evidence="4" id="KW-0758">Storage protein</keyword>
<reference evidence="13 14" key="1">
    <citation type="journal article" date="2017" name="Curr. Biol.">
        <title>The Evolution of Venom by Co-option of Single-Copy Genes.</title>
        <authorList>
            <person name="Martinson E.O."/>
            <person name="Mrinalini"/>
            <person name="Kelkar Y.D."/>
            <person name="Chang C.H."/>
            <person name="Werren J.H."/>
        </authorList>
    </citation>
    <scope>NUCLEOTIDE SEQUENCE [LARGE SCALE GENOMIC DNA]</scope>
    <source>
        <strain evidence="13 14">Alberta</strain>
        <tissue evidence="13">Whole body</tissue>
    </source>
</reference>
<keyword evidence="6" id="KW-0325">Glycoprotein</keyword>
<dbReference type="STRING" id="543379.A0A232ETW9"/>
<dbReference type="Gene3D" id="1.25.10.20">
    <property type="entry name" value="Vitellinogen, superhelical"/>
    <property type="match status" value="2"/>
</dbReference>
<feature type="compositionally biased region" description="Polar residues" evidence="9">
    <location>
        <begin position="2004"/>
        <end position="2024"/>
    </location>
</feature>
<dbReference type="GO" id="GO:0005576">
    <property type="term" value="C:extracellular region"/>
    <property type="evidence" value="ECO:0007669"/>
    <property type="project" value="UniProtKB-SubCell"/>
</dbReference>
<dbReference type="Gene3D" id="2.30.230.10">
    <property type="entry name" value="Lipovitellin, beta-sheet shell regions, chain A"/>
    <property type="match status" value="2"/>
</dbReference>
<feature type="region of interest" description="Disordered" evidence="9">
    <location>
        <begin position="3364"/>
        <end position="3404"/>
    </location>
</feature>
<dbReference type="Gene3D" id="2.20.80.10">
    <property type="entry name" value="Lipovitellin-phosvitin complex, chain A, domain 4"/>
    <property type="match status" value="2"/>
</dbReference>
<evidence type="ECO:0000256" key="7">
    <source>
        <dbReference type="ARBA" id="ARBA00056913"/>
    </source>
</evidence>
<accession>A0A232ETW9</accession>
<sequence length="3489" mass="394112">MWSPAILLLLIGATVANQQNGWANGKQYTYKINSRTIATFNQQSKYLSGIVIEAYLTVQPNGEDTLRAKIWQPRYSTIHTQLENGWESEIPQNLINLQTFPLSGKPFEIKTKNGVVRDLIVDKDVPTWEVNVLKGIVSQLQIDTSGENVKKSKRNQLPEGNQPFAFFKAMEDSVGGKCEVLYDISPLPDQVLQNKPELAPMPELREDGDMISLVKTKNYSNCEQRAGYHFNINGRNAWEPGSNENRNYLSRSSVSRVIISGNLRKYTIQSSATTNKVVHHADRQEENQQGMIASRMNLTLHKVEDMSEPMESPVNPQSIGNLVYNYNSPIDSISVRRPNKYNRKGRSDDKNKNSDESDSESDSDDSVFDNNDDSYLQPKPKLTDAPQSPLLPFFIGNNGNSILKNKKVDAVKSATSIAQEIGNEMQNPDIMFAEQTLEKFTILSKLIRTMNSEQIASVQRSLYERTQSLNQLKQNNPEQLSRRNAWVAFRDAVAQAGTGPALVNIKQWVQNKQIEGTEATHVIDTLAKSARIPTPEYMDAYFELIKMEEVKRELIVRDAAVLSFADLIRHAVVNKKSAHNRYPVHAFGRLLSKNFRQLHEKYIPYLEEELLKAVDAGDSRRIHTYTIALGKTAHPRMLAVFEPYLEGKKPISPYQRLVMVLSLNKLASIFPKVGRSILYKIYSNTADHHEIRTAAVYLLMQSNPSASMLQRMAEFTNYDTSKYVKSAVKSTIESLAQLHDNYEYQGLLDSARAAQPLLTSESYGPQYSKQMFFNLRNPLTQSDYFIQASTIGSEDSIIPKGVYVGTIPTYNGMKMPKIEIGGEVSSLKNLWNFVQQRISNSQRSDSNEKSENQKYSPENLAKLLGIYGEETEQIEGFAFINDKFANHFLTFDNHTLEKIPEMLGQLAEDMKQGRSFEATKLKNFEVTISFPTETGFPFRFTVKNPTITSVSGVSHLKTTSGSGSRSEWSKASLSGNVRIVYGLQTQKRLGFVTPFEHQEYMVGIDKDMQVYLPVRSELEYDINKGETHLRIQPNENLDEFKIIQYKTQPFTSKHDILNLEPITKDSNTAIVHKNRATSSQIELNDKNNKQRLQFNWERQMRYLEEEIGNSYNKRQNAMEAMCKFTQSISSMFYLNSVDSEYQKYSIKVSPGSDMSAEMRISHDSMITENSENTDNSESWSPNAKIFHLERSLSEQERKQTFLKEASKNINSAEANVFDISLQLNESKGGQGYHVSAGFEGKNPNIESLDFEETLKANDRREYDLNVHYGIADAGDFTVTFPNESPMREIVMSAWDAAERMTQSVSHSWKNRMVKGEDNKVKVTFEMSPNDEKVDVTVKTPEGQIQLNNIKVALSSNKNNGNVKGNRNEEDEELSKLDDNVCQLDKTQARTFDNHRYPLQLGSCWHIAMTPYPKHDPDTPSKKLEIPENMYVSILTRENENGQKELKITLGESLIELSASGPRQTHAKVNGKKVHYSKHKSYKEKKHGKVLFELFELSDESLKLVSKKYDIEIVYDGYRAQIETGERYRDSVRGLCGNNDGESMNDQQTPKGCLLQKPEEFSATYALTNDQCQGPAIRNAEEAKKSQCSYQTIRLGNVISEKEAGRETEQSQDSDDVKHCMTHRTKIIRSKNEICFSLRPIPTCLSKCSPSSIKSKAIQFHCVAKNSASEKVAERIEKGANPDLTQKSVSKTLTEQLPINSGAAFASPQNGWKNGKEYTYKIRSRTLAAFNRQSKQYTGIVMEARLTVQSNGDDLLRAKIWQPRYTQIHTRLENGWDSEIPQSQMNMQTFPLSGKPFEIKTKNGVVRDLIVDKDVPTWEVNVVKSIVSQLQVDTQGENAVRSKHNQFPEGNQPYALFKVMEDSVGGMCEVLYDVSALPERVIQTNPELVPIPELREDGEIISLVKTKNYSNCDQRVSYHFGLNGRNKWEPSGNGNSKYLSRSSVSRVIVSGNLKRYTIQSSVTTNKVVLNPDQLENQHGMVASRMNLTLHEVKDIAEQVPPPSNPQSTGNLVYNYNSPTESISTRRPNKLNLQRRHDHKSGEHKHSDESSSESLESIADNNDDSYFQRKPKLTEPPHSPMLPFFIGNNGNMIHKNGKIDVVKSAKNIAQEIGNEMQRPDSMPESQTLEKVTILSRLIRTMNAEQISEVQRDLFQQPQSSNQLHQRDQAQSSRRNAWVAFRDAVAQAGTGPALVNIKKWIQNKQIQGMEAAFVVDATAKSARTPTTEYMDAFFEMVSMQETKKQRTLRDASILAFADLVRHAMVNQRSAHNRYPVHAFGRLISKDNSNLLEKYIPYMAEELKTAIDMGDSQKIQVYIAAIGRTAHPRILSVFEPYLEGRKPVSQFQRLEMVLQMYKLATSHPKLARPVLYKIYSNSADRYEIRCAALFTLLKTNPPASMLQRMADFTNYDVNKHVNAAVKSVIEALSQLQDEEFRELSNAAKAALPLLTPEKYGPQYSRVLLKTFKNSESNSGFKLVATYMGSDDSIIPKGGYLVISPVFRGMKVPKIQIGGIVNSIQDTWKFVEQKFKNFQKESQSSRKAQQQKFSPENISKLLGIHGEEPEQIEGHFFATHRNGDHFVSFDNHTLEQIPEQLREMAKSMKKGVDFEETRLSGYEVTLSFPMETGYPFSFTLKAPTIVSVNAQSKLMTDSELSSSEIPNSATVSGKVRMVYGLKVQKRLGFVIPFEHQEYIAGLDKDIQVYVPFQSEVAFDRTKNEARFMLQPHEDEKEYKILQFKSQPFTSKHDILSLQPVSMDKNTHTVHKDSASPLSFELNDQSGKQRVQFTWQSQNSHQNDDSRENKDRNAIAAATSLVSSVASLYLPISIEKAEYEKYSIKLTPSSDMNVELKASYDSLITENKDSESSESWSPNARAPHLAQSLSQGERKEKLLSEVAKNINSAKAKSVDVSVKLNAGVKASMVFTAAVGHSNVDQKSRALLFAAGKDNEGQSYHFSAGFEGKSPDTDTLDFEETLKANTRHEFDAELHYGKGSGESSNEFKDTIRIQGKAKQSEERKNQIRQSREAEECNREHDKSGNKMTQSCQMANTRASSVDSGEIIVTFESGSPLKQLSMGLVDNAESVSQDFAKVQKNREDKHDSNKIKIDFKLSPRDDKMDITLKTPEGEVKIMNIDTMINNSQEKLSSQSSRNNMQTSDSNTLQISSTCDLDKTMAKTFDNHRYSIRLGKCWHVAMSSFPKNDPDRPSQQQPIPNDMHVTVLTRENENGQKELKITLGDKEIELTTSGPHEPRAKINGESIRYSKQKSHQEKQDNQIVFEIFELSDKSVKVVSDKFNVKIVYDGSRAQIQAGDRYRDSVRGLCGNNDLEPENDQQTPRGCTLQKSEEFSATYALTSEGQCEGPAVQQAEKAKNSQCTFESTRPGNVISDAEAGRTSQSGRDSDDDDSRESRRCMTHRTKVVMKNNQICFSLRPLPSCSSSCRPEETKSKAVQFHCVARSSASEKVAERVEKGANPDLTQKSVTYTESYQLPISCKA</sequence>
<evidence type="ECO:0000313" key="14">
    <source>
        <dbReference type="Proteomes" id="UP000215335"/>
    </source>
</evidence>
<comment type="caution">
    <text evidence="13">The sequence shown here is derived from an EMBL/GenBank/DDBJ whole genome shotgun (WGS) entry which is preliminary data.</text>
</comment>
<dbReference type="GO" id="GO:0045735">
    <property type="term" value="F:nutrient reservoir activity"/>
    <property type="evidence" value="ECO:0007669"/>
    <property type="project" value="UniProtKB-KW"/>
</dbReference>
<dbReference type="InterPro" id="IPR011030">
    <property type="entry name" value="Lipovitellin_superhlx_dom"/>
</dbReference>
<feature type="compositionally biased region" description="Basic and acidic residues" evidence="9">
    <location>
        <begin position="2038"/>
        <end position="2047"/>
    </location>
</feature>
<evidence type="ECO:0000313" key="13">
    <source>
        <dbReference type="EMBL" id="OXU21803.1"/>
    </source>
</evidence>
<evidence type="ECO:0000256" key="5">
    <source>
        <dbReference type="ARBA" id="ARBA00023157"/>
    </source>
</evidence>
<feature type="region of interest" description="Disordered" evidence="9">
    <location>
        <begin position="3002"/>
        <end position="3048"/>
    </location>
</feature>
<evidence type="ECO:0000256" key="6">
    <source>
        <dbReference type="ARBA" id="ARBA00023180"/>
    </source>
</evidence>
<keyword evidence="5" id="KW-1015">Disulfide bond</keyword>
<feature type="signal peptide" evidence="10">
    <location>
        <begin position="1"/>
        <end position="16"/>
    </location>
</feature>
<evidence type="ECO:0000256" key="1">
    <source>
        <dbReference type="ARBA" id="ARBA00004613"/>
    </source>
</evidence>
<dbReference type="SMART" id="SM00216">
    <property type="entry name" value="VWD"/>
    <property type="match status" value="2"/>
</dbReference>
<dbReference type="Pfam" id="PF09172">
    <property type="entry name" value="Vit_open_b-sht"/>
    <property type="match status" value="2"/>
</dbReference>
<dbReference type="Pfam" id="PF01347">
    <property type="entry name" value="Vitellogenin_N"/>
    <property type="match status" value="2"/>
</dbReference>
<evidence type="ECO:0000259" key="11">
    <source>
        <dbReference type="PROSITE" id="PS51211"/>
    </source>
</evidence>
<comment type="caution">
    <text evidence="8">Lacks conserved residue(s) required for the propagation of feature annotation.</text>
</comment>
<evidence type="ECO:0000256" key="3">
    <source>
        <dbReference type="ARBA" id="ARBA00022729"/>
    </source>
</evidence>
<evidence type="ECO:0000256" key="4">
    <source>
        <dbReference type="ARBA" id="ARBA00022761"/>
    </source>
</evidence>
<keyword evidence="2" id="KW-0964">Secreted</keyword>
<feature type="compositionally biased region" description="Basic and acidic residues" evidence="9">
    <location>
        <begin position="3007"/>
        <end position="3033"/>
    </location>
</feature>
<dbReference type="FunFam" id="2.30.230.10:FF:000008">
    <property type="entry name" value="Vitellogenin-like Protein"/>
    <property type="match status" value="2"/>
</dbReference>
<feature type="domain" description="Vitellogenin" evidence="11">
    <location>
        <begin position="1711"/>
        <end position="2490"/>
    </location>
</feature>
<name>A0A232ETW9_9HYME</name>
<evidence type="ECO:0000256" key="10">
    <source>
        <dbReference type="SAM" id="SignalP"/>
    </source>
</evidence>
<feature type="region of interest" description="Disordered" evidence="9">
    <location>
        <begin position="1996"/>
        <end position="2055"/>
    </location>
</feature>
<gene>
    <name evidence="13" type="ORF">TSAR_003557</name>
</gene>
<dbReference type="Proteomes" id="UP000215335">
    <property type="component" value="Unassembled WGS sequence"/>
</dbReference>
<dbReference type="InterPro" id="IPR001846">
    <property type="entry name" value="VWF_type-D"/>
</dbReference>
<feature type="compositionally biased region" description="Basic and acidic residues" evidence="9">
    <location>
        <begin position="345"/>
        <end position="355"/>
    </location>
</feature>
<feature type="compositionally biased region" description="Polar residues" evidence="9">
    <location>
        <begin position="3034"/>
        <end position="3048"/>
    </location>
</feature>
<dbReference type="PROSITE" id="PS51211">
    <property type="entry name" value="VITELLOGENIN"/>
    <property type="match status" value="2"/>
</dbReference>
<dbReference type="InterPro" id="IPR015816">
    <property type="entry name" value="Vitellinogen_b-sht_N"/>
</dbReference>
<dbReference type="GO" id="GO:0005319">
    <property type="term" value="F:lipid transporter activity"/>
    <property type="evidence" value="ECO:0007669"/>
    <property type="project" value="InterPro"/>
</dbReference>
<dbReference type="InterPro" id="IPR015255">
    <property type="entry name" value="Vitellinogen_open_b-sht"/>
</dbReference>
<feature type="region of interest" description="Disordered" evidence="9">
    <location>
        <begin position="2859"/>
        <end position="2883"/>
    </location>
</feature>
<feature type="domain" description="VWFD" evidence="12">
    <location>
        <begin position="3160"/>
        <end position="3354"/>
    </location>
</feature>
<evidence type="ECO:0000256" key="2">
    <source>
        <dbReference type="ARBA" id="ARBA00022525"/>
    </source>
</evidence>
<dbReference type="InterPro" id="IPR015819">
    <property type="entry name" value="Lipid_transp_b-sht_shell"/>
</dbReference>
<dbReference type="SUPFAM" id="SSF56968">
    <property type="entry name" value="Lipovitellin-phosvitin complex, beta-sheet shell regions"/>
    <property type="match status" value="4"/>
</dbReference>
<proteinExistence type="predicted"/>
<dbReference type="InterPro" id="IPR001747">
    <property type="entry name" value="Vitellogenin_N"/>
</dbReference>
<evidence type="ECO:0008006" key="15">
    <source>
        <dbReference type="Google" id="ProtNLM"/>
    </source>
</evidence>
<feature type="compositionally biased region" description="Basic residues" evidence="9">
    <location>
        <begin position="2025"/>
        <end position="2037"/>
    </location>
</feature>
<feature type="region of interest" description="Disordered" evidence="9">
    <location>
        <begin position="333"/>
        <end position="387"/>
    </location>
</feature>
<protein>
    <recommendedName>
        <fullName evidence="15">Vitellogenin</fullName>
    </recommendedName>
</protein>
<comment type="subcellular location">
    <subcellularLocation>
        <location evidence="1">Secreted</location>
    </subcellularLocation>
</comment>
<dbReference type="EMBL" id="NNAY01002208">
    <property type="protein sequence ID" value="OXU21803.1"/>
    <property type="molecule type" value="Genomic_DNA"/>
</dbReference>
<keyword evidence="3 10" id="KW-0732">Signal</keyword>
<evidence type="ECO:0000259" key="12">
    <source>
        <dbReference type="PROSITE" id="PS51233"/>
    </source>
</evidence>
<feature type="domain" description="Vitellogenin" evidence="11">
    <location>
        <begin position="22"/>
        <end position="802"/>
    </location>
</feature>
<feature type="compositionally biased region" description="Acidic residues" evidence="9">
    <location>
        <begin position="356"/>
        <end position="372"/>
    </location>
</feature>
<dbReference type="SUPFAM" id="SSF48431">
    <property type="entry name" value="Lipovitellin-phosvitin complex, superhelical domain"/>
    <property type="match status" value="2"/>
</dbReference>